<reference evidence="4" key="1">
    <citation type="submission" date="2025-08" db="UniProtKB">
        <authorList>
            <consortium name="Ensembl"/>
        </authorList>
    </citation>
    <scope>IDENTIFICATION</scope>
</reference>
<evidence type="ECO:0000313" key="5">
    <source>
        <dbReference type="Proteomes" id="UP000694410"/>
    </source>
</evidence>
<dbReference type="GO" id="GO:0032467">
    <property type="term" value="P:positive regulation of cytokinesis"/>
    <property type="evidence" value="ECO:0007669"/>
    <property type="project" value="InterPro"/>
</dbReference>
<organism evidence="4 5">
    <name type="scientific">Cyanistes caeruleus</name>
    <name type="common">Eurasian blue tit</name>
    <name type="synonym">Parus caeruleus</name>
    <dbReference type="NCBI Taxonomy" id="156563"/>
    <lineage>
        <taxon>Eukaryota</taxon>
        <taxon>Metazoa</taxon>
        <taxon>Chordata</taxon>
        <taxon>Craniata</taxon>
        <taxon>Vertebrata</taxon>
        <taxon>Euteleostomi</taxon>
        <taxon>Archelosauria</taxon>
        <taxon>Archosauria</taxon>
        <taxon>Dinosauria</taxon>
        <taxon>Saurischia</taxon>
        <taxon>Theropoda</taxon>
        <taxon>Coelurosauria</taxon>
        <taxon>Aves</taxon>
        <taxon>Neognathae</taxon>
        <taxon>Neoaves</taxon>
        <taxon>Telluraves</taxon>
        <taxon>Australaves</taxon>
        <taxon>Passeriformes</taxon>
        <taxon>Paridae</taxon>
        <taxon>Cyanistes</taxon>
    </lineage>
</organism>
<feature type="compositionally biased region" description="Polar residues" evidence="2">
    <location>
        <begin position="364"/>
        <end position="378"/>
    </location>
</feature>
<feature type="region of interest" description="Disordered" evidence="2">
    <location>
        <begin position="354"/>
        <end position="382"/>
    </location>
</feature>
<gene>
    <name evidence="4" type="primary">CSPP1</name>
</gene>
<keyword evidence="1" id="KW-0175">Coiled coil</keyword>
<feature type="domain" description="Centrosome and spindle pole-associated protein 1 C-terminal" evidence="3">
    <location>
        <begin position="989"/>
        <end position="1043"/>
    </location>
</feature>
<feature type="compositionally biased region" description="Basic and acidic residues" evidence="2">
    <location>
        <begin position="593"/>
        <end position="612"/>
    </location>
</feature>
<evidence type="ECO:0000256" key="1">
    <source>
        <dbReference type="SAM" id="Coils"/>
    </source>
</evidence>
<evidence type="ECO:0000259" key="3">
    <source>
        <dbReference type="Pfam" id="PF24578"/>
    </source>
</evidence>
<dbReference type="PANTHER" id="PTHR21616:SF2">
    <property type="entry name" value="CENTROSOME AND SPINDLE POLE-ASSOCIATED PROTEIN 1"/>
    <property type="match status" value="1"/>
</dbReference>
<evidence type="ECO:0000256" key="2">
    <source>
        <dbReference type="SAM" id="MobiDB-lite"/>
    </source>
</evidence>
<dbReference type="GO" id="GO:0005813">
    <property type="term" value="C:centrosome"/>
    <property type="evidence" value="ECO:0007669"/>
    <property type="project" value="InterPro"/>
</dbReference>
<feature type="region of interest" description="Disordered" evidence="2">
    <location>
        <begin position="33"/>
        <end position="56"/>
    </location>
</feature>
<dbReference type="GO" id="GO:0005874">
    <property type="term" value="C:microtubule"/>
    <property type="evidence" value="ECO:0007669"/>
    <property type="project" value="InterPro"/>
</dbReference>
<dbReference type="AlphaFoldDB" id="A0A8C0URR9"/>
<feature type="region of interest" description="Disordered" evidence="2">
    <location>
        <begin position="1223"/>
        <end position="1247"/>
    </location>
</feature>
<dbReference type="Ensembl" id="ENSCCET00000020213.1">
    <property type="protein sequence ID" value="ENSCCEP00000012987.1"/>
    <property type="gene ID" value="ENSCCEG00000012481.1"/>
</dbReference>
<feature type="coiled-coil region" evidence="1">
    <location>
        <begin position="913"/>
        <end position="943"/>
    </location>
</feature>
<reference evidence="4" key="2">
    <citation type="submission" date="2025-09" db="UniProtKB">
        <authorList>
            <consortium name="Ensembl"/>
        </authorList>
    </citation>
    <scope>IDENTIFICATION</scope>
</reference>
<dbReference type="Pfam" id="PF24578">
    <property type="entry name" value="CSPP1_C"/>
    <property type="match status" value="1"/>
</dbReference>
<feature type="region of interest" description="Disordered" evidence="2">
    <location>
        <begin position="578"/>
        <end position="662"/>
    </location>
</feature>
<evidence type="ECO:0000313" key="4">
    <source>
        <dbReference type="Ensembl" id="ENSCCEP00000012987.1"/>
    </source>
</evidence>
<dbReference type="Proteomes" id="UP000694410">
    <property type="component" value="Unplaced"/>
</dbReference>
<dbReference type="PANTHER" id="PTHR21616">
    <property type="entry name" value="CENTROSOME SPINDLE POLE ASSOCIATED PROTEIN"/>
    <property type="match status" value="1"/>
</dbReference>
<feature type="compositionally biased region" description="Basic and acidic residues" evidence="2">
    <location>
        <begin position="763"/>
        <end position="809"/>
    </location>
</feature>
<feature type="compositionally biased region" description="Basic and acidic residues" evidence="2">
    <location>
        <begin position="816"/>
        <end position="856"/>
    </location>
</feature>
<feature type="region of interest" description="Disordered" evidence="2">
    <location>
        <begin position="1107"/>
        <end position="1142"/>
    </location>
</feature>
<dbReference type="GO" id="GO:0000922">
    <property type="term" value="C:spindle pole"/>
    <property type="evidence" value="ECO:0007669"/>
    <property type="project" value="InterPro"/>
</dbReference>
<proteinExistence type="predicted"/>
<feature type="region of interest" description="Disordered" evidence="2">
    <location>
        <begin position="471"/>
        <end position="490"/>
    </location>
</feature>
<accession>A0A8C0URR9</accession>
<keyword evidence="5" id="KW-1185">Reference proteome</keyword>
<sequence>MNSMLYIFSVTLEMMADDLEKFIENQKAKLAQDKAELENDPPYMEMRNKESEKLSETSKMLISMAKENIPPNSQQSYPLGDYGLSLPLGEEYERKKHKLKEELRQDYRRYLSQGISQAKRKKNCLTAGEVDPRTQGLSLPIDERKSAKERLRLERNKEYNQYLRDKEEWNERLRKLGKKNRENEMHRNKTPIAVTRLKPELHTEVQPCKTGAEPPKKDAFTSTEGCEELINKRWLEEDRYHRLDDEVELRSRLLNKRLDEDLDVPNRRHHGFSSQSVIPTRKHHRFDEDGDFGRRYYRLDYDPETNAEMDPRFRCESTYDRKTPRGFYAERPFLNGMVRDVPADYEDELKERARVRPFSRTGDSRNQVQISSSANEQAKSAAERRYATGLVLGGQDRELLRRRKEKYRQELMEQIAEQQRNKRREKELELSVAASGAQDPEKKPNRLKQFGLTARAFEEKVPPERPRVAFQTPMPARSASPVNEDSQSDKDFQRGVVSSLGEMAAPSCTTNQGIVSISSLRLAPLPPPPPPVLTDNYKTPYDDAYYFYGARNPLDPALAYYSTDMMGTQPMPGLDPLGQAPIEQPINIGQRNTGDRQRSTGVYSEEKTKPSKEATLSYQQELQQQIKEREERRRQEREEKEKLDAEMRNYNPWGRGGGGAPLKDAEGNLITDLNIMHKRNEEAYHNPEARLYEDKRAIVDLSLASSRPENSEASPNKIAGITFAQASPFARGNVFGEPPSPEQLKRQESYKNFLRLQIEEKRRREEAEREKLRMEEEKEEKRLAEQRMRIQKAYEEELEERRRKDEERRLKNKAVIHLEEERKKEAEKQRKEKEEKQEEQLRQYFEKEKMEEEKKMLSRQSSPIIPALQNKSVRKEERISSAESRLSHYAQDPAQPRAPSPPVPARRNQLRSLEERKNVINELSEMRKQLRSEERRLQEQLLNVASYDNVPITRRRREKNPRDIFEMARLRLQAPVRRPSLKEAQDPVNIQNIWEFNELKYKDPETRMGLRQMYPDPPRDDQTLEIQQQALLREQQRKLDRMRMRRETEAFDDQDDSALDSYLETMGPFRTKSSEFQKNSLLESDSAFIGANGETFSALEEVNLLPQHPSSARERRRLKQRALESAEEVPPGQTPLLQPDSFSLHSDFSLDVDQVKGKNEERLHRLTELQQKSPSLGDDISLGDVDDLLKRSQSHASSTDTVATEPWLRPGTSATLRRLLAEQPGSARLSPEKALPLGWQGLSTAHG</sequence>
<name>A0A8C0URR9_CYACU</name>
<dbReference type="InterPro" id="IPR058191">
    <property type="entry name" value="CSPP1_C"/>
</dbReference>
<feature type="region of interest" description="Disordered" evidence="2">
    <location>
        <begin position="417"/>
        <end position="446"/>
    </location>
</feature>
<feature type="compositionally biased region" description="Basic and acidic residues" evidence="2">
    <location>
        <begin position="46"/>
        <end position="56"/>
    </location>
</feature>
<dbReference type="InterPro" id="IPR026708">
    <property type="entry name" value="CSPP1"/>
</dbReference>
<feature type="region of interest" description="Disordered" evidence="2">
    <location>
        <begin position="763"/>
        <end position="907"/>
    </location>
</feature>
<protein>
    <submittedName>
        <fullName evidence="4">Centrosome and spindle pole associated protein 1</fullName>
    </submittedName>
</protein>
<feature type="compositionally biased region" description="Basic and acidic residues" evidence="2">
    <location>
        <begin position="626"/>
        <end position="647"/>
    </location>
</feature>